<dbReference type="EMBL" id="JBHUHR010000043">
    <property type="protein sequence ID" value="MFD2036442.1"/>
    <property type="molecule type" value="Genomic_DNA"/>
</dbReference>
<gene>
    <name evidence="1" type="ORF">ACFSKL_16675</name>
</gene>
<dbReference type="Proteomes" id="UP001597361">
    <property type="component" value="Unassembled WGS sequence"/>
</dbReference>
<organism evidence="1 2">
    <name type="scientific">Belliella marina</name>
    <dbReference type="NCBI Taxonomy" id="1644146"/>
    <lineage>
        <taxon>Bacteria</taxon>
        <taxon>Pseudomonadati</taxon>
        <taxon>Bacteroidota</taxon>
        <taxon>Cytophagia</taxon>
        <taxon>Cytophagales</taxon>
        <taxon>Cyclobacteriaceae</taxon>
        <taxon>Belliella</taxon>
    </lineage>
</organism>
<evidence type="ECO:0000313" key="2">
    <source>
        <dbReference type="Proteomes" id="UP001597361"/>
    </source>
</evidence>
<evidence type="ECO:0008006" key="3">
    <source>
        <dbReference type="Google" id="ProtNLM"/>
    </source>
</evidence>
<proteinExistence type="predicted"/>
<dbReference type="RefSeq" id="WP_376887477.1">
    <property type="nucleotide sequence ID" value="NZ_JBHUHR010000043.1"/>
</dbReference>
<sequence>MKYQTVNQLFAYNCILSLFFFFSCSNSQRSENTIYSYQLVQVDSFRVARENRIRILDYNSKSEEFLAFDAITNEFVQLDKSGEVLHAVVKFGEGPDEYNTSILAASFNHENEGIFVQSSNEFIWYSGDWKVKERLQIPAYYTIKLYSGPKLGVPYFRLANSSSPYFLTNFFSGIPVHNFETKDGLSEQMMVEFYNPVKDSLEWTLRFDKQYFSSTELKEKTINPKQIYALNRETNLMYLTFQDSKTIGVYDMSKGFESIETLNFEHQNFIPSNKSRNVTLLELGSDKLALLYYSGMSEGDIHLKKDADSDYLFYQDPALFRLLILEKDGSGYQETTFPSDGEPHSEIVQLPGNRILIRKKDNPDIEQEYSDYLVFELK</sequence>
<protein>
    <recommendedName>
        <fullName evidence="3">TolB-like 6-blade propeller-like</fullName>
    </recommendedName>
</protein>
<keyword evidence="2" id="KW-1185">Reference proteome</keyword>
<evidence type="ECO:0000313" key="1">
    <source>
        <dbReference type="EMBL" id="MFD2036442.1"/>
    </source>
</evidence>
<reference evidence="2" key="1">
    <citation type="journal article" date="2019" name="Int. J. Syst. Evol. Microbiol.">
        <title>The Global Catalogue of Microorganisms (GCM) 10K type strain sequencing project: providing services to taxonomists for standard genome sequencing and annotation.</title>
        <authorList>
            <consortium name="The Broad Institute Genomics Platform"/>
            <consortium name="The Broad Institute Genome Sequencing Center for Infectious Disease"/>
            <person name="Wu L."/>
            <person name="Ma J."/>
        </authorList>
    </citation>
    <scope>NUCLEOTIDE SEQUENCE [LARGE SCALE GENOMIC DNA]</scope>
    <source>
        <strain evidence="2">CGMCC 1.15180</strain>
    </source>
</reference>
<name>A0ABW4VQB8_9BACT</name>
<dbReference type="PROSITE" id="PS51257">
    <property type="entry name" value="PROKAR_LIPOPROTEIN"/>
    <property type="match status" value="1"/>
</dbReference>
<accession>A0ABW4VQB8</accession>
<comment type="caution">
    <text evidence="1">The sequence shown here is derived from an EMBL/GenBank/DDBJ whole genome shotgun (WGS) entry which is preliminary data.</text>
</comment>